<protein>
    <submittedName>
        <fullName evidence="2">Uncharacterized protein</fullName>
    </submittedName>
</protein>
<feature type="compositionally biased region" description="Polar residues" evidence="1">
    <location>
        <begin position="502"/>
        <end position="535"/>
    </location>
</feature>
<feature type="compositionally biased region" description="Basic and acidic residues" evidence="1">
    <location>
        <begin position="8"/>
        <end position="55"/>
    </location>
</feature>
<feature type="compositionally biased region" description="Basic and acidic residues" evidence="1">
    <location>
        <begin position="187"/>
        <end position="198"/>
    </location>
</feature>
<comment type="caution">
    <text evidence="2">The sequence shown here is derived from an EMBL/GenBank/DDBJ whole genome shotgun (WGS) entry which is preliminary data.</text>
</comment>
<sequence>MSSQKKGSKSEKSPAQKKESKKEKKASKREADKKGSKREAEKKGTKSVSTKEADKKRSKSTSKKEAGKKSSKSTSTKEANKTISKKETDKKKSKSSSRKEAEKIKSKSTSTKEADKKKSKSISKRAADQKGSKSISKKEDEKSKQSAPSKALTDDDEKMKAILAFIMRFTRPINSKNEKNRKKQHSKKEPEKVTEAERSEAVSRIQATAHFMKWTVDVLTHYGACISELYVSPLHELCTREKQGQSVVKKDLDMLGKLTMETVNAGTQLRNAVEKAHKWPTMKGNYTPVTKDRYLTIAEAACYYRLKQIVKILGSLVEVMGKFREWIGGNMELLKKFCVKCALILPHMMRAFDAACTLAEVFGLDPVDRCSGDKKFVKYVSPYVVPKPENPNMLLQILPDAHKYVKKLESQICYFRTAVYLSGKAMIDICEHMLLYFQNHFVETTASQTKMILDQFPGQFIYPEPFALSPYAMNLLSKPPPNKYSLSATREIMEMYSMADSGPSSAPSSMPTQSDKKTQSSSRICTDRSQTTVEYTQIGDESPSCKTARGVKAL</sequence>
<accession>A0AA39HZY5</accession>
<dbReference type="Proteomes" id="UP001175271">
    <property type="component" value="Unassembled WGS sequence"/>
</dbReference>
<feature type="compositionally biased region" description="Basic and acidic residues" evidence="1">
    <location>
        <begin position="78"/>
        <end position="90"/>
    </location>
</feature>
<feature type="region of interest" description="Disordered" evidence="1">
    <location>
        <begin position="499"/>
        <end position="554"/>
    </location>
</feature>
<dbReference type="AlphaFoldDB" id="A0AA39HZY5"/>
<keyword evidence="3" id="KW-1185">Reference proteome</keyword>
<feature type="region of interest" description="Disordered" evidence="1">
    <location>
        <begin position="1"/>
        <end position="154"/>
    </location>
</feature>
<feature type="compositionally biased region" description="Basic and acidic residues" evidence="1">
    <location>
        <begin position="97"/>
        <end position="116"/>
    </location>
</feature>
<name>A0AA39HZY5_9BILA</name>
<evidence type="ECO:0000313" key="3">
    <source>
        <dbReference type="Proteomes" id="UP001175271"/>
    </source>
</evidence>
<proteinExistence type="predicted"/>
<feature type="region of interest" description="Disordered" evidence="1">
    <location>
        <begin position="173"/>
        <end position="198"/>
    </location>
</feature>
<evidence type="ECO:0000313" key="2">
    <source>
        <dbReference type="EMBL" id="KAK0415251.1"/>
    </source>
</evidence>
<feature type="compositionally biased region" description="Basic and acidic residues" evidence="1">
    <location>
        <begin position="125"/>
        <end position="144"/>
    </location>
</feature>
<gene>
    <name evidence="2" type="ORF">QR680_011851</name>
</gene>
<organism evidence="2 3">
    <name type="scientific">Steinernema hermaphroditum</name>
    <dbReference type="NCBI Taxonomy" id="289476"/>
    <lineage>
        <taxon>Eukaryota</taxon>
        <taxon>Metazoa</taxon>
        <taxon>Ecdysozoa</taxon>
        <taxon>Nematoda</taxon>
        <taxon>Chromadorea</taxon>
        <taxon>Rhabditida</taxon>
        <taxon>Tylenchina</taxon>
        <taxon>Panagrolaimomorpha</taxon>
        <taxon>Strongyloidoidea</taxon>
        <taxon>Steinernematidae</taxon>
        <taxon>Steinernema</taxon>
    </lineage>
</organism>
<dbReference type="EMBL" id="JAUCMV010000002">
    <property type="protein sequence ID" value="KAK0415251.1"/>
    <property type="molecule type" value="Genomic_DNA"/>
</dbReference>
<reference evidence="2" key="1">
    <citation type="submission" date="2023-06" db="EMBL/GenBank/DDBJ databases">
        <title>Genomic analysis of the entomopathogenic nematode Steinernema hermaphroditum.</title>
        <authorList>
            <person name="Schwarz E.M."/>
            <person name="Heppert J.K."/>
            <person name="Baniya A."/>
            <person name="Schwartz H.T."/>
            <person name="Tan C.-H."/>
            <person name="Antoshechkin I."/>
            <person name="Sternberg P.W."/>
            <person name="Goodrich-Blair H."/>
            <person name="Dillman A.R."/>
        </authorList>
    </citation>
    <scope>NUCLEOTIDE SEQUENCE</scope>
    <source>
        <strain evidence="2">PS9179</strain>
        <tissue evidence="2">Whole animal</tissue>
    </source>
</reference>
<evidence type="ECO:0000256" key="1">
    <source>
        <dbReference type="SAM" id="MobiDB-lite"/>
    </source>
</evidence>